<organism evidence="3 4">
    <name type="scientific">Rhodotorula toruloides</name>
    <name type="common">Yeast</name>
    <name type="synonym">Rhodosporidium toruloides</name>
    <dbReference type="NCBI Taxonomy" id="5286"/>
    <lineage>
        <taxon>Eukaryota</taxon>
        <taxon>Fungi</taxon>
        <taxon>Dikarya</taxon>
        <taxon>Basidiomycota</taxon>
        <taxon>Pucciniomycotina</taxon>
        <taxon>Microbotryomycetes</taxon>
        <taxon>Sporidiobolales</taxon>
        <taxon>Sporidiobolaceae</taxon>
        <taxon>Rhodotorula</taxon>
    </lineage>
</organism>
<reference evidence="3 4" key="1">
    <citation type="submission" date="2015-07" db="EMBL/GenBank/DDBJ databases">
        <authorList>
            <person name="Cajimat M.N.B."/>
            <person name="Milazzo M.L."/>
            <person name="Fulhorst C.F."/>
        </authorList>
    </citation>
    <scope>NUCLEOTIDE SEQUENCE [LARGE SCALE GENOMIC DNA]</scope>
    <source>
        <strain evidence="3">Single colony</strain>
    </source>
</reference>
<dbReference type="AlphaFoldDB" id="A0A0K3CDE5"/>
<evidence type="ECO:0000259" key="2">
    <source>
        <dbReference type="PROSITE" id="PS50011"/>
    </source>
</evidence>
<evidence type="ECO:0000313" key="4">
    <source>
        <dbReference type="Proteomes" id="UP000199069"/>
    </source>
</evidence>
<dbReference type="InterPro" id="IPR000719">
    <property type="entry name" value="Prot_kinase_dom"/>
</dbReference>
<keyword evidence="3" id="KW-0418">Kinase</keyword>
<dbReference type="EMBL" id="CWKI01000005">
    <property type="protein sequence ID" value="CTR06607.1"/>
    <property type="molecule type" value="Genomic_DNA"/>
</dbReference>
<evidence type="ECO:0000256" key="1">
    <source>
        <dbReference type="SAM" id="MobiDB-lite"/>
    </source>
</evidence>
<sequence>MQRTPLPHPNSLASLLCSWHLTDSPVKDESRPIKPPFNYALDAEDFDLVLRKKDVPRSIILDLDLVSSTWASFTSFLKRNALPSYYTDSSLLSSPDVPSTFLGRIWDWRKSWQKELVPNYSDGVFNWTYVREITVEWVTALDLVLPEGVRAGQAAQGVGPAVGKRQADAQGDEVLYRTRTDGVFYRQNSVVVVVDNEHPHASWPPESRCASPEDKSEDGVYRRLIYCFLDKGTVLTGREFFDLTVQWDKDVFALLSRIIVACVSRSCRYFVLNDPLYMILGVLVPVNNPHEEIGKGDFDVLLSPLVPLTSATPPIPQLLASLYYDQSMLQTLHAERVEALVLQHDRQAAVESGSAHAPAEPTGRETHGMLRQAPARGTPRAARLDGGQQVVDLAQLSQSSTFFLVYPDGAFPNNPLLRRVPIAPVSPSETEISRDEDTPLILHIYDWIGSGAASHVYQALTVGPEEAWYVIKVARRTPDNEFVSFLREATLLERLAEVDWVCHVYACLEGADRKCPSVLLLEYGGEAIESWDELSRDERLEVYRNVVTLHTQYNLLHDDLRPQNVVVDPPPSEMTPTSPENLKRRVRLIDFV</sequence>
<protein>
    <submittedName>
        <fullName evidence="3">BY PROTMAP: gi|472585809|gb|EMS23351.1| protein tyrosine kinase, transcription regulator [Rhodosporidium toruloides NP11] gi|647395797|emb|CDR37505.1| RHTO0S02e15698g1_1 [Rhodosporidium toruloides]</fullName>
    </submittedName>
</protein>
<dbReference type="PROSITE" id="PS00109">
    <property type="entry name" value="PROTEIN_KINASE_TYR"/>
    <property type="match status" value="1"/>
</dbReference>
<feature type="region of interest" description="Disordered" evidence="1">
    <location>
        <begin position="351"/>
        <end position="380"/>
    </location>
</feature>
<dbReference type="InterPro" id="IPR011009">
    <property type="entry name" value="Kinase-like_dom_sf"/>
</dbReference>
<dbReference type="GO" id="GO:0005524">
    <property type="term" value="F:ATP binding"/>
    <property type="evidence" value="ECO:0007669"/>
    <property type="project" value="InterPro"/>
</dbReference>
<dbReference type="PROSITE" id="PS50011">
    <property type="entry name" value="PROTEIN_KINASE_DOM"/>
    <property type="match status" value="1"/>
</dbReference>
<dbReference type="InterPro" id="IPR008266">
    <property type="entry name" value="Tyr_kinase_AS"/>
</dbReference>
<dbReference type="Gene3D" id="1.10.510.10">
    <property type="entry name" value="Transferase(Phosphotransferase) domain 1"/>
    <property type="match status" value="1"/>
</dbReference>
<keyword evidence="4" id="KW-1185">Reference proteome</keyword>
<proteinExistence type="predicted"/>
<gene>
    <name evidence="3" type="primary">FGENESH: predicted gene_5.13</name>
    <name evidence="3" type="ORF">BN2166_0024680</name>
</gene>
<feature type="domain" description="Protein kinase" evidence="2">
    <location>
        <begin position="442"/>
        <end position="592"/>
    </location>
</feature>
<dbReference type="GO" id="GO:0004672">
    <property type="term" value="F:protein kinase activity"/>
    <property type="evidence" value="ECO:0007669"/>
    <property type="project" value="InterPro"/>
</dbReference>
<accession>A0A0K3CDE5</accession>
<keyword evidence="3" id="KW-0808">Transferase</keyword>
<evidence type="ECO:0000313" key="3">
    <source>
        <dbReference type="EMBL" id="CTR06607.1"/>
    </source>
</evidence>
<name>A0A0K3CDE5_RHOTO</name>
<dbReference type="Proteomes" id="UP000199069">
    <property type="component" value="Unassembled WGS sequence"/>
</dbReference>
<dbReference type="SUPFAM" id="SSF56112">
    <property type="entry name" value="Protein kinase-like (PK-like)"/>
    <property type="match status" value="1"/>
</dbReference>